<dbReference type="KEGG" id="caby:Cabys_3620"/>
<dbReference type="HOGENOM" id="CLU_1692231_0_0_0"/>
<dbReference type="PaxDb" id="880073-Calab_1484"/>
<proteinExistence type="predicted"/>
<protein>
    <submittedName>
        <fullName evidence="2">Uncharacterized protein</fullName>
    </submittedName>
</protein>
<dbReference type="Proteomes" id="UP000183868">
    <property type="component" value="Chromosome"/>
</dbReference>
<dbReference type="OrthoDB" id="6688863at2"/>
<accession>H1XPX9</accession>
<dbReference type="Pfam" id="PF06892">
    <property type="entry name" value="Phage_CP76"/>
    <property type="match status" value="1"/>
</dbReference>
<dbReference type="InterPro" id="IPR009679">
    <property type="entry name" value="Phage_186_CII-like"/>
</dbReference>
<evidence type="ECO:0000313" key="4">
    <source>
        <dbReference type="Proteomes" id="UP000183868"/>
    </source>
</evidence>
<reference evidence="1 4" key="2">
    <citation type="submission" date="2016-11" db="EMBL/GenBank/DDBJ databases">
        <title>Genomic analysis of Caldithrix abyssi and proposal of a novel bacterial phylum Caldithrichaeota.</title>
        <authorList>
            <person name="Kublanov I."/>
            <person name="Sigalova O."/>
            <person name="Gavrilov S."/>
            <person name="Lebedinsky A."/>
            <person name="Ivanova N."/>
            <person name="Daum C."/>
            <person name="Reddy T."/>
            <person name="Klenk H.P."/>
            <person name="Goker M."/>
            <person name="Reva O."/>
            <person name="Miroshnichenko M."/>
            <person name="Kyprides N."/>
            <person name="Woyke T."/>
            <person name="Gelfand M."/>
        </authorList>
    </citation>
    <scope>NUCLEOTIDE SEQUENCE [LARGE SCALE GENOMIC DNA]</scope>
    <source>
        <strain evidence="1 4">LF13</strain>
    </source>
</reference>
<dbReference type="AlphaFoldDB" id="H1XPX9"/>
<reference evidence="2 3" key="1">
    <citation type="submission" date="2011-09" db="EMBL/GenBank/DDBJ databases">
        <title>The permanent draft genome of Caldithrix abyssi DSM 13497.</title>
        <authorList>
            <consortium name="US DOE Joint Genome Institute (JGI-PGF)"/>
            <person name="Lucas S."/>
            <person name="Han J."/>
            <person name="Lapidus A."/>
            <person name="Bruce D."/>
            <person name="Goodwin L."/>
            <person name="Pitluck S."/>
            <person name="Peters L."/>
            <person name="Kyrpides N."/>
            <person name="Mavromatis K."/>
            <person name="Ivanova N."/>
            <person name="Mikhailova N."/>
            <person name="Chertkov O."/>
            <person name="Detter J.C."/>
            <person name="Tapia R."/>
            <person name="Han C."/>
            <person name="Land M."/>
            <person name="Hauser L."/>
            <person name="Markowitz V."/>
            <person name="Cheng J.-F."/>
            <person name="Hugenholtz P."/>
            <person name="Woyke T."/>
            <person name="Wu D."/>
            <person name="Spring S."/>
            <person name="Brambilla E."/>
            <person name="Klenk H.-P."/>
            <person name="Eisen J.A."/>
        </authorList>
    </citation>
    <scope>NUCLEOTIDE SEQUENCE [LARGE SCALE GENOMIC DNA]</scope>
    <source>
        <strain evidence="2 3">DSM 13497</strain>
    </source>
</reference>
<dbReference type="EMBL" id="CM001402">
    <property type="protein sequence ID" value="EHO41105.1"/>
    <property type="molecule type" value="Genomic_DNA"/>
</dbReference>
<evidence type="ECO:0000313" key="3">
    <source>
        <dbReference type="Proteomes" id="UP000004671"/>
    </source>
</evidence>
<evidence type="ECO:0000313" key="1">
    <source>
        <dbReference type="EMBL" id="APF20366.1"/>
    </source>
</evidence>
<dbReference type="InParanoid" id="H1XPX9"/>
<dbReference type="EMBL" id="CP018099">
    <property type="protein sequence ID" value="APF20366.1"/>
    <property type="molecule type" value="Genomic_DNA"/>
</dbReference>
<dbReference type="eggNOG" id="ENOG5033VPB">
    <property type="taxonomic scope" value="Bacteria"/>
</dbReference>
<dbReference type="RefSeq" id="WP_006928203.1">
    <property type="nucleotide sequence ID" value="NZ_CM001402.1"/>
</dbReference>
<keyword evidence="3" id="KW-1185">Reference proteome</keyword>
<dbReference type="Proteomes" id="UP000004671">
    <property type="component" value="Chromosome"/>
</dbReference>
<evidence type="ECO:0000313" key="2">
    <source>
        <dbReference type="EMBL" id="EHO41105.1"/>
    </source>
</evidence>
<name>H1XPX9_CALAY</name>
<organism evidence="2 3">
    <name type="scientific">Caldithrix abyssi DSM 13497</name>
    <dbReference type="NCBI Taxonomy" id="880073"/>
    <lineage>
        <taxon>Bacteria</taxon>
        <taxon>Pseudomonadati</taxon>
        <taxon>Calditrichota</taxon>
        <taxon>Calditrichia</taxon>
        <taxon>Calditrichales</taxon>
        <taxon>Calditrichaceae</taxon>
        <taxon>Caldithrix</taxon>
    </lineage>
</organism>
<sequence length="155" mass="17774">MAHYTTIKELLYETIHRSKKTVPQIADEMGISANYLYRAGLPTDGSGVKFPLEFLVPLMKTTKNYNILKHLARLCGFILVKEPRFRGYRGDEIDLVDEYQEVTTKAVRLLKTFLSKPTFENYSQTVNALDAVMEKSAQAHRYAQKKARGQLELDL</sequence>
<gene>
    <name evidence="1" type="ORF">Cabys_3620</name>
    <name evidence="2" type="ORF">Calab_1484</name>
</gene>
<dbReference type="GO" id="GO:0003677">
    <property type="term" value="F:DNA binding"/>
    <property type="evidence" value="ECO:0007669"/>
    <property type="project" value="InterPro"/>
</dbReference>
<dbReference type="STRING" id="880073.Cabys_3620"/>